<protein>
    <submittedName>
        <fullName evidence="2">ExeM/NucH family extracellular endonuclease</fullName>
    </submittedName>
</protein>
<dbReference type="PANTHER" id="PTHR42834">
    <property type="entry name" value="ENDONUCLEASE/EXONUCLEASE/PHOSPHATASE FAMILY PROTEIN (AFU_ORTHOLOGUE AFUA_3G09210)"/>
    <property type="match status" value="1"/>
</dbReference>
<gene>
    <name evidence="2" type="ORF">E5Q11_12250</name>
</gene>
<dbReference type="Proteomes" id="UP000298325">
    <property type="component" value="Unassembled WGS sequence"/>
</dbReference>
<evidence type="ECO:0000313" key="2">
    <source>
        <dbReference type="EMBL" id="TGN39575.1"/>
    </source>
</evidence>
<dbReference type="AlphaFoldDB" id="A0A4Z1C844"/>
<evidence type="ECO:0000313" key="3">
    <source>
        <dbReference type="Proteomes" id="UP000298325"/>
    </source>
</evidence>
<dbReference type="CDD" id="cd04486">
    <property type="entry name" value="YhcR_OBF_like"/>
    <property type="match status" value="1"/>
</dbReference>
<dbReference type="GO" id="GO:0004519">
    <property type="term" value="F:endonuclease activity"/>
    <property type="evidence" value="ECO:0007669"/>
    <property type="project" value="UniProtKB-KW"/>
</dbReference>
<dbReference type="Gene3D" id="3.60.10.10">
    <property type="entry name" value="Endonuclease/exonuclease/phosphatase"/>
    <property type="match status" value="1"/>
</dbReference>
<evidence type="ECO:0000259" key="1">
    <source>
        <dbReference type="Pfam" id="PF03372"/>
    </source>
</evidence>
<sequence length="548" mass="59470">MVGQTVTVEGVITQDSRHPGGWRGFYLQQTDARTDHNPQTSDALFIYTDRPGGAVGSQVRVTGQVKEYHGLTELTRVSDLTVCGAGKLPVATPVQLPWPDQQPPEHLENMRVTLAEPLTLIGHYSFARYGELILAHSSQTVPTELLAPGPEAAAMGRKQLLNRLYLDDGQSIRNPRPLPWPAPRLANGVPFRAGDALGALTGILDFRFGHWRLQPDQSPEIILRNPRPDPPPRSDNTTLRIVTLNLGNYFNGDGSGAGFEASRGARSSAQLATQTSRLRAGLHALEPDVIAAVELENDDYSDTSAIADLAAALGPEWQFVATPGITGTDAIRTDLFYRADRVRPLGEPQRLTDGRYGYRGRPPVAQVFQPIAGSNPATVRIIVPHLKSKACGGAEGADKDQNDGQGCYARRRTDNARALAIWLESLPEPENGTNAFAGNLITGDLNSYAREWPIQQLENAGLINLVRAHQACTPDNCPETTYRYQGRQGSLDYAMGSEALLKHLVSAGAWAINAAEFPAIGYQGPIQLPAGVPWRSSDHNPLYIDLAL</sequence>
<dbReference type="InterPro" id="IPR005135">
    <property type="entry name" value="Endo/exonuclease/phosphatase"/>
</dbReference>
<dbReference type="InterPro" id="IPR036691">
    <property type="entry name" value="Endo/exonu/phosph_ase_sf"/>
</dbReference>
<reference evidence="2 3" key="1">
    <citation type="submission" date="2019-04" db="EMBL/GenBank/DDBJ databases">
        <authorList>
            <person name="Park S."/>
            <person name="Yoon J.-H."/>
        </authorList>
    </citation>
    <scope>NUCLEOTIDE SEQUENCE [LARGE SCALE GENOMIC DNA]</scope>
    <source>
        <strain evidence="2 3">HJM-18</strain>
    </source>
</reference>
<name>A0A4Z1C844_9GAMM</name>
<dbReference type="SUPFAM" id="SSF56219">
    <property type="entry name" value="DNase I-like"/>
    <property type="match status" value="1"/>
</dbReference>
<dbReference type="NCBIfam" id="NF033681">
    <property type="entry name" value="ExeM_NucH_DNase"/>
    <property type="match status" value="1"/>
</dbReference>
<comment type="caution">
    <text evidence="2">The sequence shown here is derived from an EMBL/GenBank/DDBJ whole genome shotgun (WGS) entry which is preliminary data.</text>
</comment>
<keyword evidence="2" id="KW-0540">Nuclease</keyword>
<dbReference type="EMBL" id="SRPF01000003">
    <property type="protein sequence ID" value="TGN39575.1"/>
    <property type="molecule type" value="Genomic_DNA"/>
</dbReference>
<accession>A0A4Z1C844</accession>
<keyword evidence="3" id="KW-1185">Reference proteome</keyword>
<organism evidence="2 3">
    <name type="scientific">Marinobacter confluentis</name>
    <dbReference type="NCBI Taxonomy" id="1697557"/>
    <lineage>
        <taxon>Bacteria</taxon>
        <taxon>Pseudomonadati</taxon>
        <taxon>Pseudomonadota</taxon>
        <taxon>Gammaproteobacteria</taxon>
        <taxon>Pseudomonadales</taxon>
        <taxon>Marinobacteraceae</taxon>
        <taxon>Marinobacter</taxon>
    </lineage>
</organism>
<feature type="domain" description="Endonuclease/exonuclease/phosphatase" evidence="1">
    <location>
        <begin position="265"/>
        <end position="539"/>
    </location>
</feature>
<proteinExistence type="predicted"/>
<dbReference type="OrthoDB" id="9800417at2"/>
<dbReference type="InterPro" id="IPR047971">
    <property type="entry name" value="ExeM-like"/>
</dbReference>
<keyword evidence="2" id="KW-0255">Endonuclease</keyword>
<dbReference type="PANTHER" id="PTHR42834:SF1">
    <property type="entry name" value="ENDONUCLEASE_EXONUCLEASE_PHOSPHATASE FAMILY PROTEIN (AFU_ORTHOLOGUE AFUA_3G09210)"/>
    <property type="match status" value="1"/>
</dbReference>
<dbReference type="Pfam" id="PF03372">
    <property type="entry name" value="Exo_endo_phos"/>
    <property type="match status" value="1"/>
</dbReference>
<keyword evidence="2" id="KW-0378">Hydrolase</keyword>